<keyword evidence="2" id="KW-1133">Transmembrane helix</keyword>
<feature type="region of interest" description="Disordered" evidence="1">
    <location>
        <begin position="49"/>
        <end position="80"/>
    </location>
</feature>
<feature type="compositionally biased region" description="Basic and acidic residues" evidence="1">
    <location>
        <begin position="235"/>
        <end position="246"/>
    </location>
</feature>
<comment type="caution">
    <text evidence="3">The sequence shown here is derived from an EMBL/GenBank/DDBJ whole genome shotgun (WGS) entry which is preliminary data.</text>
</comment>
<dbReference type="AlphaFoldDB" id="A0A2A2KU80"/>
<dbReference type="Proteomes" id="UP000218231">
    <property type="component" value="Unassembled WGS sequence"/>
</dbReference>
<feature type="region of interest" description="Disordered" evidence="1">
    <location>
        <begin position="124"/>
        <end position="294"/>
    </location>
</feature>
<feature type="compositionally biased region" description="Polar residues" evidence="1">
    <location>
        <begin position="192"/>
        <end position="201"/>
    </location>
</feature>
<accession>A0A2A2KU80</accession>
<name>A0A2A2KU80_9BILA</name>
<evidence type="ECO:0000256" key="2">
    <source>
        <dbReference type="SAM" id="Phobius"/>
    </source>
</evidence>
<evidence type="ECO:0000313" key="4">
    <source>
        <dbReference type="Proteomes" id="UP000218231"/>
    </source>
</evidence>
<sequence length="411" mass="45785">MAGYTRDNRLANHGGLIENQSRLDEDDAARLNCVDDYRYLHPEAHIEAGRGNITDNNNTYCKPPSSSTSKPLPDPVPVQNPEPTYDDEHLALTTTAMVFTFLFFAAILVIVVLYFHLRKKQKSRRPTPINVEVGKRNTRRKSSVRNNGPVRAISQTRSVITKDMTSIENPVRERPALASKKSSKDSIDSISNWNKANSNSDEQSKNAESKQTKANDSDKVTASDDASDSITKSSMDADGKKADTETKAMQPNSTNEAAKIDDGDDTSLNQKLRDDNTSGSTINSERNPTPILSNRLLVSREAEKDFMQLDNDINQFMTRNSSNSMNSNNKDSRMVAFTKMAPKLLNNISDRTMNDDEYMHSRTASDAHDSKTEADSEGSQIDIAIPRPGTACKHLRRVSLLNQSRRLLNQT</sequence>
<evidence type="ECO:0000256" key="1">
    <source>
        <dbReference type="SAM" id="MobiDB-lite"/>
    </source>
</evidence>
<reference evidence="3 4" key="1">
    <citation type="journal article" date="2017" name="Curr. Biol.">
        <title>Genome architecture and evolution of a unichromosomal asexual nematode.</title>
        <authorList>
            <person name="Fradin H."/>
            <person name="Zegar C."/>
            <person name="Gutwein M."/>
            <person name="Lucas J."/>
            <person name="Kovtun M."/>
            <person name="Corcoran D."/>
            <person name="Baugh L.R."/>
            <person name="Kiontke K."/>
            <person name="Gunsalus K."/>
            <person name="Fitch D.H."/>
            <person name="Piano F."/>
        </authorList>
    </citation>
    <scope>NUCLEOTIDE SEQUENCE [LARGE SCALE GENOMIC DNA]</scope>
    <source>
        <strain evidence="3">PF1309</strain>
    </source>
</reference>
<feature type="compositionally biased region" description="Basic and acidic residues" evidence="1">
    <location>
        <begin position="202"/>
        <end position="222"/>
    </location>
</feature>
<keyword evidence="2" id="KW-0472">Membrane</keyword>
<feature type="compositionally biased region" description="Polar residues" evidence="1">
    <location>
        <begin position="247"/>
        <end position="256"/>
    </location>
</feature>
<dbReference type="EMBL" id="LIAE01007695">
    <property type="protein sequence ID" value="PAV77491.1"/>
    <property type="molecule type" value="Genomic_DNA"/>
</dbReference>
<feature type="compositionally biased region" description="Polar residues" evidence="1">
    <location>
        <begin position="277"/>
        <end position="292"/>
    </location>
</feature>
<organism evidence="3 4">
    <name type="scientific">Diploscapter pachys</name>
    <dbReference type="NCBI Taxonomy" id="2018661"/>
    <lineage>
        <taxon>Eukaryota</taxon>
        <taxon>Metazoa</taxon>
        <taxon>Ecdysozoa</taxon>
        <taxon>Nematoda</taxon>
        <taxon>Chromadorea</taxon>
        <taxon>Rhabditida</taxon>
        <taxon>Rhabditina</taxon>
        <taxon>Rhabditomorpha</taxon>
        <taxon>Rhabditoidea</taxon>
        <taxon>Rhabditidae</taxon>
        <taxon>Diploscapter</taxon>
    </lineage>
</organism>
<feature type="compositionally biased region" description="Polar residues" evidence="1">
    <location>
        <begin position="153"/>
        <end position="168"/>
    </location>
</feature>
<proteinExistence type="predicted"/>
<evidence type="ECO:0000313" key="3">
    <source>
        <dbReference type="EMBL" id="PAV77491.1"/>
    </source>
</evidence>
<keyword evidence="4" id="KW-1185">Reference proteome</keyword>
<keyword evidence="2" id="KW-0812">Transmembrane</keyword>
<feature type="transmembrane region" description="Helical" evidence="2">
    <location>
        <begin position="90"/>
        <end position="115"/>
    </location>
</feature>
<protein>
    <submittedName>
        <fullName evidence="3">Uncharacterized protein</fullName>
    </submittedName>
</protein>
<gene>
    <name evidence="3" type="ORF">WR25_02538</name>
</gene>